<dbReference type="Gene3D" id="2.30.30.100">
    <property type="match status" value="1"/>
</dbReference>
<dbReference type="GO" id="GO:0003729">
    <property type="term" value="F:mRNA binding"/>
    <property type="evidence" value="ECO:0007669"/>
    <property type="project" value="TreeGrafter"/>
</dbReference>
<evidence type="ECO:0000256" key="4">
    <source>
        <dbReference type="ARBA" id="ARBA00022728"/>
    </source>
</evidence>
<reference evidence="11" key="1">
    <citation type="submission" date="2021-12" db="EMBL/GenBank/DDBJ databases">
        <title>Curvularia clavata genome.</title>
        <authorList>
            <person name="Cao Y."/>
        </authorList>
    </citation>
    <scope>NUCLEOTIDE SEQUENCE</scope>
    <source>
        <strain evidence="11">Yc1106</strain>
    </source>
</reference>
<protein>
    <recommendedName>
        <fullName evidence="9">LSM2-LSM8 complex subunit LSM8</fullName>
    </recommendedName>
</protein>
<dbReference type="OrthoDB" id="422364at2759"/>
<evidence type="ECO:0000256" key="7">
    <source>
        <dbReference type="ARBA" id="ARBA00023242"/>
    </source>
</evidence>
<dbReference type="CDD" id="cd01727">
    <property type="entry name" value="LSm8"/>
    <property type="match status" value="1"/>
</dbReference>
<dbReference type="SUPFAM" id="SSF50182">
    <property type="entry name" value="Sm-like ribonucleoproteins"/>
    <property type="match status" value="1"/>
</dbReference>
<keyword evidence="12" id="KW-1185">Reference proteome</keyword>
<comment type="subunit">
    <text evidence="9">LSm subunits form a heteromer with a doughnut shape.</text>
</comment>
<dbReference type="InterPro" id="IPR001163">
    <property type="entry name" value="Sm_dom_euk/arc"/>
</dbReference>
<dbReference type="GO" id="GO:0000398">
    <property type="term" value="P:mRNA splicing, via spliceosome"/>
    <property type="evidence" value="ECO:0007669"/>
    <property type="project" value="UniProtKB-UniRule"/>
</dbReference>
<dbReference type="VEuPathDB" id="FungiDB:yc1106_03424"/>
<dbReference type="EMBL" id="CP089275">
    <property type="protein sequence ID" value="USP76150.1"/>
    <property type="molecule type" value="Genomic_DNA"/>
</dbReference>
<dbReference type="AlphaFoldDB" id="A0A9Q9DRK7"/>
<dbReference type="FunFam" id="2.30.30.100:FF:000027">
    <property type="entry name" value="U6 snRNA-associated Sm-like protein LSm8"/>
    <property type="match status" value="1"/>
</dbReference>
<keyword evidence="4 9" id="KW-0747">Spliceosome</keyword>
<sequence length="145" mass="15930">MALNAYLNKRVSVLTIDGRVMVGILHSCDGSMNLVLQGATERIIRPADEDVPSEEVPLGLYIIRGDTVAVVGRIDEEVDSKIDWSKVHGDVLGSTKHTRGKEMRGDGKDNSTSAVRMAGARGKKSWNLVYIWIYDGMIPTKDSDK</sequence>
<evidence type="ECO:0000256" key="8">
    <source>
        <dbReference type="ARBA" id="ARBA00023274"/>
    </source>
</evidence>
<dbReference type="Proteomes" id="UP001056012">
    <property type="component" value="Chromosome 2"/>
</dbReference>
<keyword evidence="7 9" id="KW-0539">Nucleus</keyword>
<name>A0A9Q9DRK7_CURCL</name>
<accession>A0A9Q9DRK7</accession>
<evidence type="ECO:0000313" key="12">
    <source>
        <dbReference type="Proteomes" id="UP001056012"/>
    </source>
</evidence>
<comment type="similarity">
    <text evidence="2 9">Belongs to the snRNP Sm proteins family.</text>
</comment>
<evidence type="ECO:0000259" key="10">
    <source>
        <dbReference type="SMART" id="SM00651"/>
    </source>
</evidence>
<dbReference type="InterPro" id="IPR044642">
    <property type="entry name" value="PTHR15588"/>
</dbReference>
<evidence type="ECO:0000256" key="1">
    <source>
        <dbReference type="ARBA" id="ARBA00004123"/>
    </source>
</evidence>
<dbReference type="GO" id="GO:0071011">
    <property type="term" value="C:precatalytic spliceosome"/>
    <property type="evidence" value="ECO:0007669"/>
    <property type="project" value="TreeGrafter"/>
</dbReference>
<organism evidence="11 12">
    <name type="scientific">Curvularia clavata</name>
    <dbReference type="NCBI Taxonomy" id="95742"/>
    <lineage>
        <taxon>Eukaryota</taxon>
        <taxon>Fungi</taxon>
        <taxon>Dikarya</taxon>
        <taxon>Ascomycota</taxon>
        <taxon>Pezizomycotina</taxon>
        <taxon>Dothideomycetes</taxon>
        <taxon>Pleosporomycetidae</taxon>
        <taxon>Pleosporales</taxon>
        <taxon>Pleosporineae</taxon>
        <taxon>Pleosporaceae</taxon>
        <taxon>Curvularia</taxon>
    </lineage>
</organism>
<evidence type="ECO:0000256" key="5">
    <source>
        <dbReference type="ARBA" id="ARBA00022884"/>
    </source>
</evidence>
<dbReference type="InterPro" id="IPR010920">
    <property type="entry name" value="LSM_dom_sf"/>
</dbReference>
<dbReference type="SMART" id="SM00651">
    <property type="entry name" value="Sm"/>
    <property type="match status" value="1"/>
</dbReference>
<evidence type="ECO:0000256" key="3">
    <source>
        <dbReference type="ARBA" id="ARBA00022664"/>
    </source>
</evidence>
<dbReference type="PANTHER" id="PTHR15588:SF9">
    <property type="entry name" value="U6 SNRNA-ASSOCIATED SM-LIKE PROTEIN LSM8"/>
    <property type="match status" value="1"/>
</dbReference>
<dbReference type="InterPro" id="IPR034103">
    <property type="entry name" value="Lsm8"/>
</dbReference>
<dbReference type="GO" id="GO:0005688">
    <property type="term" value="C:U6 snRNP"/>
    <property type="evidence" value="ECO:0007669"/>
    <property type="project" value="UniProtKB-UniRule"/>
</dbReference>
<proteinExistence type="inferred from homology"/>
<evidence type="ECO:0000313" key="11">
    <source>
        <dbReference type="EMBL" id="USP76150.1"/>
    </source>
</evidence>
<keyword evidence="8 9" id="KW-0687">Ribonucleoprotein</keyword>
<comment type="function">
    <text evidence="9">Plays role in pre-mRNA splicing as component of the U4/U6-U5 tri-snRNP complex that is involved in spliceosome assembly, and as component of the precatalytic spliceosome (spliceosome B complex). The heptameric LSM2-8 complex binds specifically to the 3'-terminal U-tract of U6 snRNA.</text>
</comment>
<dbReference type="GO" id="GO:0046540">
    <property type="term" value="C:U4/U6 x U5 tri-snRNP complex"/>
    <property type="evidence" value="ECO:0007669"/>
    <property type="project" value="UniProtKB-UniRule"/>
</dbReference>
<evidence type="ECO:0000256" key="6">
    <source>
        <dbReference type="ARBA" id="ARBA00023187"/>
    </source>
</evidence>
<dbReference type="PANTHER" id="PTHR15588">
    <property type="entry name" value="LSM1"/>
    <property type="match status" value="1"/>
</dbReference>
<feature type="domain" description="Sm" evidence="10">
    <location>
        <begin position="1"/>
        <end position="73"/>
    </location>
</feature>
<evidence type="ECO:0000256" key="9">
    <source>
        <dbReference type="RuleBase" id="RU365048"/>
    </source>
</evidence>
<keyword evidence="6 9" id="KW-0508">mRNA splicing</keyword>
<keyword evidence="5 9" id="KW-0694">RNA-binding</keyword>
<gene>
    <name evidence="9" type="primary">LSM8</name>
    <name evidence="11" type="ORF">yc1106_03424</name>
</gene>
<comment type="subcellular location">
    <subcellularLocation>
        <location evidence="1 9">Nucleus</location>
    </subcellularLocation>
</comment>
<dbReference type="Pfam" id="PF01423">
    <property type="entry name" value="LSM"/>
    <property type="match status" value="1"/>
</dbReference>
<evidence type="ECO:0000256" key="2">
    <source>
        <dbReference type="ARBA" id="ARBA00006850"/>
    </source>
</evidence>
<keyword evidence="3 9" id="KW-0507">mRNA processing</keyword>